<evidence type="ECO:0000313" key="2">
    <source>
        <dbReference type="Proteomes" id="UP000095725"/>
    </source>
</evidence>
<dbReference type="EMBL" id="CZBL01000001">
    <property type="protein sequence ID" value="CUP40561.1"/>
    <property type="molecule type" value="Genomic_DNA"/>
</dbReference>
<reference evidence="1 2" key="1">
    <citation type="submission" date="2015-09" db="EMBL/GenBank/DDBJ databases">
        <authorList>
            <consortium name="Pathogen Informatics"/>
        </authorList>
    </citation>
    <scope>NUCLEOTIDE SEQUENCE [LARGE SCALE GENOMIC DNA]</scope>
    <source>
        <strain evidence="1 2">2789STDY5834946</strain>
    </source>
</reference>
<dbReference type="AlphaFoldDB" id="A0A174MZT3"/>
<organism evidence="1 2">
    <name type="scientific">Bacteroides caccae</name>
    <dbReference type="NCBI Taxonomy" id="47678"/>
    <lineage>
        <taxon>Bacteria</taxon>
        <taxon>Pseudomonadati</taxon>
        <taxon>Bacteroidota</taxon>
        <taxon>Bacteroidia</taxon>
        <taxon>Bacteroidales</taxon>
        <taxon>Bacteroidaceae</taxon>
        <taxon>Bacteroides</taxon>
    </lineage>
</organism>
<proteinExistence type="predicted"/>
<protein>
    <submittedName>
        <fullName evidence="1">Uncharacterized protein</fullName>
    </submittedName>
</protein>
<dbReference type="Proteomes" id="UP000095725">
    <property type="component" value="Unassembled WGS sequence"/>
</dbReference>
<sequence>MSYPQLCNIPYQNQPDLLRKIKYKTAKLFFFPQSFDKENIPISL</sequence>
<accession>A0A174MZT3</accession>
<evidence type="ECO:0000313" key="1">
    <source>
        <dbReference type="EMBL" id="CUP40561.1"/>
    </source>
</evidence>
<name>A0A174MZT3_9BACE</name>
<gene>
    <name evidence="1" type="ORF">ERS852558_00128</name>
</gene>